<gene>
    <name evidence="1" type="ORF">FOZ76_08395</name>
</gene>
<dbReference type="Gene3D" id="3.40.50.720">
    <property type="entry name" value="NAD(P)-binding Rossmann-like Domain"/>
    <property type="match status" value="1"/>
</dbReference>
<reference evidence="1 2" key="1">
    <citation type="submission" date="2019-07" db="EMBL/GenBank/DDBJ databases">
        <title>Qingshengfaniella alkalisoli gen. nov., sp. nov., isolated from saline soil.</title>
        <authorList>
            <person name="Xu L."/>
            <person name="Huang X.-X."/>
            <person name="Sun J.-Q."/>
        </authorList>
    </citation>
    <scope>NUCLEOTIDE SEQUENCE [LARGE SCALE GENOMIC DNA]</scope>
    <source>
        <strain evidence="1 2">DSM 27279</strain>
    </source>
</reference>
<proteinExistence type="predicted"/>
<dbReference type="OrthoDB" id="109589at2"/>
<accession>A0A556AV72</accession>
<organism evidence="1 2">
    <name type="scientific">Verticiella sediminum</name>
    <dbReference type="NCBI Taxonomy" id="1247510"/>
    <lineage>
        <taxon>Bacteria</taxon>
        <taxon>Pseudomonadati</taxon>
        <taxon>Pseudomonadota</taxon>
        <taxon>Betaproteobacteria</taxon>
        <taxon>Burkholderiales</taxon>
        <taxon>Alcaligenaceae</taxon>
        <taxon>Verticiella</taxon>
    </lineage>
</organism>
<sequence length="115" mass="12619">MSLALRTMYALFAVHLDRLGEQEGIQAVFLHRGKILTPLQRHLRQHEMTAAGGLDVNGKPADPTFKTTQQGAANQIWTATSSQLEGMEGSYCEGCKIASLDESEPPSYRCPALCR</sequence>
<keyword evidence="2" id="KW-1185">Reference proteome</keyword>
<evidence type="ECO:0000313" key="2">
    <source>
        <dbReference type="Proteomes" id="UP000318405"/>
    </source>
</evidence>
<dbReference type="AlphaFoldDB" id="A0A556AV72"/>
<dbReference type="EMBL" id="VLTJ01000013">
    <property type="protein sequence ID" value="TSH96834.1"/>
    <property type="molecule type" value="Genomic_DNA"/>
</dbReference>
<protein>
    <submittedName>
        <fullName evidence="1">Uncharacterized protein</fullName>
    </submittedName>
</protein>
<comment type="caution">
    <text evidence="1">The sequence shown here is derived from an EMBL/GenBank/DDBJ whole genome shotgun (WGS) entry which is preliminary data.</text>
</comment>
<dbReference type="Proteomes" id="UP000318405">
    <property type="component" value="Unassembled WGS sequence"/>
</dbReference>
<name>A0A556AV72_9BURK</name>
<dbReference type="RefSeq" id="WP_143947695.1">
    <property type="nucleotide sequence ID" value="NZ_BAABMB010000002.1"/>
</dbReference>
<evidence type="ECO:0000313" key="1">
    <source>
        <dbReference type="EMBL" id="TSH96834.1"/>
    </source>
</evidence>